<dbReference type="EMBL" id="CP015118">
    <property type="protein sequence ID" value="ARN19261.1"/>
    <property type="molecule type" value="Genomic_DNA"/>
</dbReference>
<feature type="domain" description="Acyl-CoA oxidase/dehydrogenase middle" evidence="7">
    <location>
        <begin position="124"/>
        <end position="215"/>
    </location>
</feature>
<dbReference type="SUPFAM" id="SSF56645">
    <property type="entry name" value="Acyl-CoA dehydrogenase NM domain-like"/>
    <property type="match status" value="1"/>
</dbReference>
<organism evidence="9 10">
    <name type="scientific">Piscinibacter gummiphilus</name>
    <dbReference type="NCBI Taxonomy" id="946333"/>
    <lineage>
        <taxon>Bacteria</taxon>
        <taxon>Pseudomonadati</taxon>
        <taxon>Pseudomonadota</taxon>
        <taxon>Betaproteobacteria</taxon>
        <taxon>Burkholderiales</taxon>
        <taxon>Sphaerotilaceae</taxon>
        <taxon>Piscinibacter</taxon>
    </lineage>
</organism>
<dbReference type="Proteomes" id="UP000193427">
    <property type="component" value="Chromosome"/>
</dbReference>
<dbReference type="Gene3D" id="1.10.540.10">
    <property type="entry name" value="Acyl-CoA dehydrogenase/oxidase, N-terminal domain"/>
    <property type="match status" value="1"/>
</dbReference>
<dbReference type="GO" id="GO:0003995">
    <property type="term" value="F:acyl-CoA dehydrogenase activity"/>
    <property type="evidence" value="ECO:0007669"/>
    <property type="project" value="TreeGrafter"/>
</dbReference>
<keyword evidence="4" id="KW-0274">FAD</keyword>
<evidence type="ECO:0000256" key="1">
    <source>
        <dbReference type="ARBA" id="ARBA00001974"/>
    </source>
</evidence>
<dbReference type="AlphaFoldDB" id="A0A1W6L4L0"/>
<dbReference type="InterPro" id="IPR013786">
    <property type="entry name" value="AcylCoA_DH/ox_N"/>
</dbReference>
<gene>
    <name evidence="9" type="ORF">A4W93_04665</name>
</gene>
<reference evidence="9 10" key="1">
    <citation type="submission" date="2016-04" db="EMBL/GenBank/DDBJ databases">
        <title>Complete genome sequence of natural rubber-degrading, novel Gram-negative bacterium, Rhizobacter gummiphilus strain NS21.</title>
        <authorList>
            <person name="Tabata M."/>
            <person name="Kasai D."/>
            <person name="Fukuda M."/>
        </authorList>
    </citation>
    <scope>NUCLEOTIDE SEQUENCE [LARGE SCALE GENOMIC DNA]</scope>
    <source>
        <strain evidence="9 10">NS21</strain>
    </source>
</reference>
<dbReference type="GO" id="GO:0050660">
    <property type="term" value="F:flavin adenine dinucleotide binding"/>
    <property type="evidence" value="ECO:0007669"/>
    <property type="project" value="InterPro"/>
</dbReference>
<name>A0A1W6L4L0_9BURK</name>
<evidence type="ECO:0000256" key="2">
    <source>
        <dbReference type="ARBA" id="ARBA00009347"/>
    </source>
</evidence>
<evidence type="ECO:0000256" key="3">
    <source>
        <dbReference type="ARBA" id="ARBA00022630"/>
    </source>
</evidence>
<feature type="domain" description="Acyl-CoA dehydrogenase/oxidase C-terminal" evidence="6">
    <location>
        <begin position="237"/>
        <end position="371"/>
    </location>
</feature>
<feature type="domain" description="Acyl-CoA dehydrogenase/oxidase N-terminal" evidence="8">
    <location>
        <begin position="6"/>
        <end position="118"/>
    </location>
</feature>
<dbReference type="KEGG" id="rgu:A4W93_04665"/>
<evidence type="ECO:0000259" key="6">
    <source>
        <dbReference type="Pfam" id="PF00441"/>
    </source>
</evidence>
<dbReference type="CDD" id="cd00567">
    <property type="entry name" value="ACAD"/>
    <property type="match status" value="1"/>
</dbReference>
<dbReference type="InterPro" id="IPR046373">
    <property type="entry name" value="Acyl-CoA_Oxase/DH_mid-dom_sf"/>
</dbReference>
<dbReference type="PANTHER" id="PTHR43884">
    <property type="entry name" value="ACYL-COA DEHYDROGENASE"/>
    <property type="match status" value="1"/>
</dbReference>
<sequence length="380" mass="40107">MDFNFSEEQVAIQDSLRRFLTKDYGFEQRRAIAKSADGFSREAWATYAELGLLALPFSEEHGGLGGNSVDAMIVMETLGTNLALEPYLATVVVAGSLIADVGSDAQRDKLLGGITGGELLVSLAHQEPGARYNRQHVATSAKKEGDGWVLNGHKAVVLGAPSADQLLVSARTSGAAFDANGITLFVVDPKAAGVTVTGYTNQDGQRAGEVVLKNVKVGADAVLGKVDGALAGIERAIDRGIAGLCAEAVGIMTALNATTLDYLKQRKQFGVPIGKFQALQHRMAEMAIAAEQSRSMATLAALRADSTDAAERSRAVSGAKAYIGQALRKVGQDAVQMHGGMGVTDELMAAHYFKRLTIINSTFGDTDHHLARFSDTLLTA</sequence>
<dbReference type="RefSeq" id="WP_085749517.1">
    <property type="nucleotide sequence ID" value="NZ_BSPR01000002.1"/>
</dbReference>
<evidence type="ECO:0000256" key="4">
    <source>
        <dbReference type="ARBA" id="ARBA00022827"/>
    </source>
</evidence>
<evidence type="ECO:0000313" key="10">
    <source>
        <dbReference type="Proteomes" id="UP000193427"/>
    </source>
</evidence>
<dbReference type="InterPro" id="IPR037069">
    <property type="entry name" value="AcylCoA_DH/ox_N_sf"/>
</dbReference>
<dbReference type="Gene3D" id="2.40.110.10">
    <property type="entry name" value="Butyryl-CoA Dehydrogenase, subunit A, domain 2"/>
    <property type="match status" value="1"/>
</dbReference>
<keyword evidence="3" id="KW-0285">Flavoprotein</keyword>
<keyword evidence="5" id="KW-0560">Oxidoreductase</keyword>
<comment type="similarity">
    <text evidence="2">Belongs to the acyl-CoA dehydrogenase family.</text>
</comment>
<dbReference type="Pfam" id="PF00441">
    <property type="entry name" value="Acyl-CoA_dh_1"/>
    <property type="match status" value="1"/>
</dbReference>
<dbReference type="STRING" id="946333.A4W93_04665"/>
<accession>A0A1W6L4L0</accession>
<comment type="cofactor">
    <cofactor evidence="1">
        <name>FAD</name>
        <dbReference type="ChEBI" id="CHEBI:57692"/>
    </cofactor>
</comment>
<dbReference type="InterPro" id="IPR036250">
    <property type="entry name" value="AcylCo_DH-like_C"/>
</dbReference>
<dbReference type="InterPro" id="IPR006091">
    <property type="entry name" value="Acyl-CoA_Oxase/DH_mid-dom"/>
</dbReference>
<dbReference type="SUPFAM" id="SSF47203">
    <property type="entry name" value="Acyl-CoA dehydrogenase C-terminal domain-like"/>
    <property type="match status" value="1"/>
</dbReference>
<proteinExistence type="inferred from homology"/>
<dbReference type="Pfam" id="PF02770">
    <property type="entry name" value="Acyl-CoA_dh_M"/>
    <property type="match status" value="1"/>
</dbReference>
<dbReference type="InterPro" id="IPR009100">
    <property type="entry name" value="AcylCoA_DH/oxidase_NM_dom_sf"/>
</dbReference>
<evidence type="ECO:0000259" key="8">
    <source>
        <dbReference type="Pfam" id="PF02771"/>
    </source>
</evidence>
<dbReference type="PANTHER" id="PTHR43884:SF20">
    <property type="entry name" value="ACYL-COA DEHYDROGENASE FADE28"/>
    <property type="match status" value="1"/>
</dbReference>
<dbReference type="Gene3D" id="1.20.140.10">
    <property type="entry name" value="Butyryl-CoA Dehydrogenase, subunit A, domain 3"/>
    <property type="match status" value="1"/>
</dbReference>
<evidence type="ECO:0000256" key="5">
    <source>
        <dbReference type="ARBA" id="ARBA00023002"/>
    </source>
</evidence>
<dbReference type="InterPro" id="IPR009075">
    <property type="entry name" value="AcylCo_DH/oxidase_C"/>
</dbReference>
<dbReference type="OrthoDB" id="9770681at2"/>
<evidence type="ECO:0000259" key="7">
    <source>
        <dbReference type="Pfam" id="PF02770"/>
    </source>
</evidence>
<dbReference type="Pfam" id="PF02771">
    <property type="entry name" value="Acyl-CoA_dh_N"/>
    <property type="match status" value="1"/>
</dbReference>
<protein>
    <submittedName>
        <fullName evidence="9">Pimeloyl-CoA dehydrogenase small subunit</fullName>
    </submittedName>
</protein>
<evidence type="ECO:0000313" key="9">
    <source>
        <dbReference type="EMBL" id="ARN19261.1"/>
    </source>
</evidence>
<keyword evidence="10" id="KW-1185">Reference proteome</keyword>